<proteinExistence type="predicted"/>
<name>A0A261FBI2_9BIFI</name>
<dbReference type="InterPro" id="IPR036597">
    <property type="entry name" value="Fido-like_dom_sf"/>
</dbReference>
<gene>
    <name evidence="2" type="ORF">AEAE_0946</name>
</gene>
<dbReference type="Proteomes" id="UP000228976">
    <property type="component" value="Unassembled WGS sequence"/>
</dbReference>
<keyword evidence="3" id="KW-1185">Reference proteome</keyword>
<dbReference type="Pfam" id="PF02661">
    <property type="entry name" value="Fic"/>
    <property type="match status" value="1"/>
</dbReference>
<protein>
    <recommendedName>
        <fullName evidence="1">Fido domain-containing protein</fullName>
    </recommendedName>
</protein>
<evidence type="ECO:0000313" key="3">
    <source>
        <dbReference type="Proteomes" id="UP000228976"/>
    </source>
</evidence>
<accession>A0A261FBI2</accession>
<dbReference type="EMBL" id="MWWU01000002">
    <property type="protein sequence ID" value="OZG56458.1"/>
    <property type="molecule type" value="Genomic_DNA"/>
</dbReference>
<comment type="caution">
    <text evidence="2">The sequence shown here is derived from an EMBL/GenBank/DDBJ whole genome shotgun (WGS) entry which is preliminary data.</text>
</comment>
<sequence length="223" mass="24579">MLNTHQITGLLYSMGHTFDNLGSTYIATEEFLTTNNPTVLGSRNDLALLQDLQDAAQAMLHYDYSHGITRDFVRSLNASMTRTAALEPGKLRESANILVRTMRGDYIPPVPDVHRLDAALAAANASGGTLHDAAHLFSELAKMQPFGDGNKRTALLAANGLLLMKKNTHVLTVPVVDPDKRTFNELLSAWYMEDDLQVVDFLTAYNTKVRGLDRDGHPIEDAQ</sequence>
<dbReference type="SUPFAM" id="SSF140931">
    <property type="entry name" value="Fic-like"/>
    <property type="match status" value="1"/>
</dbReference>
<dbReference type="RefSeq" id="WP_244569622.1">
    <property type="nucleotide sequence ID" value="NZ_JACBYZ010000001.1"/>
</dbReference>
<reference evidence="2 3" key="1">
    <citation type="journal article" date="2017" name="BMC Genomics">
        <title>Comparative genomic and phylogenomic analyses of the Bifidobacteriaceae family.</title>
        <authorList>
            <person name="Lugli G.A."/>
            <person name="Milani C."/>
            <person name="Turroni F."/>
            <person name="Duranti S."/>
            <person name="Mancabelli L."/>
            <person name="Mangifesta M."/>
            <person name="Ferrario C."/>
            <person name="Modesto M."/>
            <person name="Mattarelli P."/>
            <person name="Jiri K."/>
            <person name="van Sinderen D."/>
            <person name="Ventura M."/>
        </authorList>
    </citation>
    <scope>NUCLEOTIDE SEQUENCE [LARGE SCALE GENOMIC DNA]</scope>
    <source>
        <strain evidence="2 3">LMG 21773</strain>
    </source>
</reference>
<dbReference type="AlphaFoldDB" id="A0A261FBI2"/>
<organism evidence="2 3">
    <name type="scientific">Aeriscardovia aeriphila</name>
    <dbReference type="NCBI Taxonomy" id="218139"/>
    <lineage>
        <taxon>Bacteria</taxon>
        <taxon>Bacillati</taxon>
        <taxon>Actinomycetota</taxon>
        <taxon>Actinomycetes</taxon>
        <taxon>Bifidobacteriales</taxon>
        <taxon>Bifidobacteriaceae</taxon>
        <taxon>Aeriscardovia</taxon>
    </lineage>
</organism>
<dbReference type="PROSITE" id="PS51459">
    <property type="entry name" value="FIDO"/>
    <property type="match status" value="1"/>
</dbReference>
<dbReference type="InterPro" id="IPR003812">
    <property type="entry name" value="Fido"/>
</dbReference>
<dbReference type="Gene3D" id="1.10.3290.10">
    <property type="entry name" value="Fido-like domain"/>
    <property type="match status" value="1"/>
</dbReference>
<evidence type="ECO:0000313" key="2">
    <source>
        <dbReference type="EMBL" id="OZG56458.1"/>
    </source>
</evidence>
<evidence type="ECO:0000259" key="1">
    <source>
        <dbReference type="PROSITE" id="PS51459"/>
    </source>
</evidence>
<feature type="domain" description="Fido" evidence="1">
    <location>
        <begin position="68"/>
        <end position="204"/>
    </location>
</feature>